<dbReference type="SUPFAM" id="SSF52218">
    <property type="entry name" value="Flavoproteins"/>
    <property type="match status" value="1"/>
</dbReference>
<dbReference type="InterPro" id="IPR050157">
    <property type="entry name" value="PSI_iron-sulfur_center"/>
</dbReference>
<dbReference type="RefSeq" id="WP_210061939.1">
    <property type="nucleotide sequence ID" value="NZ_JAGGLJ010000019.1"/>
</dbReference>
<keyword evidence="3" id="KW-0004">4Fe-4S</keyword>
<dbReference type="Gene3D" id="3.30.70.20">
    <property type="match status" value="1"/>
</dbReference>
<dbReference type="PANTHER" id="PTHR24960">
    <property type="entry name" value="PHOTOSYSTEM I IRON-SULFUR CENTER-RELATED"/>
    <property type="match status" value="1"/>
</dbReference>
<evidence type="ECO:0000256" key="1">
    <source>
        <dbReference type="ARBA" id="ARBA00001966"/>
    </source>
</evidence>
<dbReference type="InterPro" id="IPR008254">
    <property type="entry name" value="Flavodoxin/NO_synth"/>
</dbReference>
<keyword evidence="6" id="KW-0411">Iron-sulfur</keyword>
<organism evidence="9 10">
    <name type="scientific">Peptoniphilus stercorisuis</name>
    <dbReference type="NCBI Taxonomy" id="1436965"/>
    <lineage>
        <taxon>Bacteria</taxon>
        <taxon>Bacillati</taxon>
        <taxon>Bacillota</taxon>
        <taxon>Tissierellia</taxon>
        <taxon>Tissierellales</taxon>
        <taxon>Peptoniphilaceae</taxon>
        <taxon>Peptoniphilus</taxon>
    </lineage>
</organism>
<evidence type="ECO:0000259" key="8">
    <source>
        <dbReference type="PROSITE" id="PS51379"/>
    </source>
</evidence>
<dbReference type="EMBL" id="JAGGLJ010000019">
    <property type="protein sequence ID" value="MBP2026069.1"/>
    <property type="molecule type" value="Genomic_DNA"/>
</dbReference>
<name>A0ABS4KE70_9FIRM</name>
<dbReference type="SUPFAM" id="SSF54862">
    <property type="entry name" value="4Fe-4S ferredoxins"/>
    <property type="match status" value="1"/>
</dbReference>
<evidence type="ECO:0000256" key="6">
    <source>
        <dbReference type="ARBA" id="ARBA00023014"/>
    </source>
</evidence>
<reference evidence="9 10" key="1">
    <citation type="submission" date="2021-03" db="EMBL/GenBank/DDBJ databases">
        <title>Genomic Encyclopedia of Type Strains, Phase IV (KMG-IV): sequencing the most valuable type-strain genomes for metagenomic binning, comparative biology and taxonomic classification.</title>
        <authorList>
            <person name="Goeker M."/>
        </authorList>
    </citation>
    <scope>NUCLEOTIDE SEQUENCE [LARGE SCALE GENOMIC DNA]</scope>
    <source>
        <strain evidence="9 10">DSM 27563</strain>
    </source>
</reference>
<keyword evidence="4" id="KW-0479">Metal-binding</keyword>
<evidence type="ECO:0000256" key="5">
    <source>
        <dbReference type="ARBA" id="ARBA00023004"/>
    </source>
</evidence>
<evidence type="ECO:0000256" key="3">
    <source>
        <dbReference type="ARBA" id="ARBA00022485"/>
    </source>
</evidence>
<accession>A0ABS4KE70</accession>
<proteinExistence type="predicted"/>
<dbReference type="Gene3D" id="3.40.50.360">
    <property type="match status" value="1"/>
</dbReference>
<evidence type="ECO:0000313" key="10">
    <source>
        <dbReference type="Proteomes" id="UP001519306"/>
    </source>
</evidence>
<dbReference type="PROSITE" id="PS00198">
    <property type="entry name" value="4FE4S_FER_1"/>
    <property type="match status" value="1"/>
</dbReference>
<dbReference type="Pfam" id="PF12838">
    <property type="entry name" value="Fer4_7"/>
    <property type="match status" value="1"/>
</dbReference>
<evidence type="ECO:0000256" key="2">
    <source>
        <dbReference type="ARBA" id="ARBA00003532"/>
    </source>
</evidence>
<evidence type="ECO:0000259" key="7">
    <source>
        <dbReference type="PROSITE" id="PS50902"/>
    </source>
</evidence>
<dbReference type="PANTHER" id="PTHR24960:SF79">
    <property type="entry name" value="PHOTOSYSTEM I IRON-SULFUR CENTER"/>
    <property type="match status" value="1"/>
</dbReference>
<comment type="function">
    <text evidence="2">Ferredoxins are iron-sulfur proteins that transfer electrons in a wide variety of metabolic reactions.</text>
</comment>
<feature type="domain" description="Flavodoxin-like" evidence="7">
    <location>
        <begin position="6"/>
        <end position="150"/>
    </location>
</feature>
<evidence type="ECO:0000256" key="4">
    <source>
        <dbReference type="ARBA" id="ARBA00022723"/>
    </source>
</evidence>
<dbReference type="InterPro" id="IPR017900">
    <property type="entry name" value="4Fe4S_Fe_S_CS"/>
</dbReference>
<sequence length="262" mass="29107">MDFQRVNLVYFSPTGGSKKIMRYVSSVFNINSMTVDISNPSLDFSKFVANEDEISIFAVPSFGGRVPETFVERIKNTNGNNSKAILISTYGNRDFDDTLLELKDVVKEAGFLPIAAIAAVSKHSIMTDIASTRPDDLDKEEIISFAEKIKKHLENIDDNFDLDVPGNFPYKKYNPVPLKPKADNKCILCGACATDCPVGAIPYDTPNITNNELCITCMRCVEICPVGARSIGEENLKMITEKFGPLCEGRKENKLFIENLNK</sequence>
<evidence type="ECO:0000313" key="9">
    <source>
        <dbReference type="EMBL" id="MBP2026069.1"/>
    </source>
</evidence>
<dbReference type="InterPro" id="IPR017896">
    <property type="entry name" value="4Fe4S_Fe-S-bd"/>
</dbReference>
<feature type="domain" description="4Fe-4S ferredoxin-type" evidence="8">
    <location>
        <begin position="178"/>
        <end position="203"/>
    </location>
</feature>
<feature type="domain" description="4Fe-4S ferredoxin-type" evidence="8">
    <location>
        <begin position="204"/>
        <end position="234"/>
    </location>
</feature>
<dbReference type="InterPro" id="IPR029039">
    <property type="entry name" value="Flavoprotein-like_sf"/>
</dbReference>
<dbReference type="PROSITE" id="PS50902">
    <property type="entry name" value="FLAVODOXIN_LIKE"/>
    <property type="match status" value="1"/>
</dbReference>
<comment type="cofactor">
    <cofactor evidence="1">
        <name>[4Fe-4S] cluster</name>
        <dbReference type="ChEBI" id="CHEBI:49883"/>
    </cofactor>
</comment>
<keyword evidence="5" id="KW-0408">Iron</keyword>
<comment type="caution">
    <text evidence="9">The sequence shown here is derived from an EMBL/GenBank/DDBJ whole genome shotgun (WGS) entry which is preliminary data.</text>
</comment>
<keyword evidence="10" id="KW-1185">Reference proteome</keyword>
<dbReference type="Proteomes" id="UP001519306">
    <property type="component" value="Unassembled WGS sequence"/>
</dbReference>
<dbReference type="PROSITE" id="PS51379">
    <property type="entry name" value="4FE4S_FER_2"/>
    <property type="match status" value="2"/>
</dbReference>
<protein>
    <submittedName>
        <fullName evidence="9">Ferredoxin</fullName>
    </submittedName>
</protein>
<gene>
    <name evidence="9" type="ORF">J2Z71_001624</name>
</gene>